<reference evidence="2 3" key="1">
    <citation type="submission" date="2018-05" db="EMBL/GenBank/DDBJ databases">
        <authorList>
            <consortium name="IHU Genomes"/>
        </authorList>
    </citation>
    <scope>NUCLEOTIDE SEQUENCE [LARGE SCALE GENOMIC DNA]</scope>
    <source>
        <strain evidence="2 3">P7335</strain>
    </source>
</reference>
<reference evidence="1 4" key="2">
    <citation type="journal article" date="2019" name="Emerg. Microbes Infect.">
        <title>Comprehensive subspecies identification of 175 nontuberculous mycobacteria species based on 7547 genomic profiles.</title>
        <authorList>
            <person name="Matsumoto Y."/>
            <person name="Kinjo T."/>
            <person name="Motooka D."/>
            <person name="Nabeya D."/>
            <person name="Jung N."/>
            <person name="Uechi K."/>
            <person name="Horii T."/>
            <person name="Iida T."/>
            <person name="Fujita J."/>
            <person name="Nakamura S."/>
        </authorList>
    </citation>
    <scope>NUCLEOTIDE SEQUENCE [LARGE SCALE GENOMIC DNA]</scope>
    <source>
        <strain evidence="1 4">JCM 6367</strain>
    </source>
</reference>
<accession>A0A375YN77</accession>
<dbReference type="AlphaFoldDB" id="A0A375YN77"/>
<organism evidence="2 3">
    <name type="scientific">Mycolicibacterium parafortuitum</name>
    <name type="common">Mycobacterium parafortuitum</name>
    <dbReference type="NCBI Taxonomy" id="39692"/>
    <lineage>
        <taxon>Bacteria</taxon>
        <taxon>Bacillati</taxon>
        <taxon>Actinomycetota</taxon>
        <taxon>Actinomycetes</taxon>
        <taxon>Mycobacteriales</taxon>
        <taxon>Mycobacteriaceae</taxon>
        <taxon>Mycolicibacterium</taxon>
    </lineage>
</organism>
<protein>
    <recommendedName>
        <fullName evidence="5">DUF4352 domain-containing protein</fullName>
    </recommendedName>
</protein>
<dbReference type="EMBL" id="UEGS01000001">
    <property type="protein sequence ID" value="SRX82543.1"/>
    <property type="molecule type" value="Genomic_DNA"/>
</dbReference>
<evidence type="ECO:0000313" key="2">
    <source>
        <dbReference type="EMBL" id="SRX82543.1"/>
    </source>
</evidence>
<evidence type="ECO:0000313" key="3">
    <source>
        <dbReference type="Proteomes" id="UP000252008"/>
    </source>
</evidence>
<name>A0A375YN77_MYCPF</name>
<keyword evidence="3" id="KW-1185">Reference proteome</keyword>
<evidence type="ECO:0000313" key="4">
    <source>
        <dbReference type="Proteomes" id="UP000466554"/>
    </source>
</evidence>
<proteinExistence type="predicted"/>
<sequence length="189" mass="20147">MRTLNANVKALLSTLCVVVTVAAAALVWHHLPTTLDIYGPFEVRGRAGEPVQGSALRATVTAVRIGPRLDSVPAAGMWVVIDTTLEAVRATELPRADLIVGPNTYARSDQFSLDTLGEEISPGIAQHGSWLFEVDPPLVEAGSSTPLLLRVWAGSDYLGSRLVIDIPADDPLITRADDVGLAERTESGR</sequence>
<evidence type="ECO:0000313" key="1">
    <source>
        <dbReference type="EMBL" id="BBY76961.1"/>
    </source>
</evidence>
<dbReference type="Proteomes" id="UP000252008">
    <property type="component" value="Unassembled WGS sequence"/>
</dbReference>
<dbReference type="STRING" id="39692.BST38_26500"/>
<dbReference type="Proteomes" id="UP000466554">
    <property type="component" value="Chromosome"/>
</dbReference>
<reference evidence="1" key="3">
    <citation type="submission" date="2020-02" db="EMBL/GenBank/DDBJ databases">
        <authorList>
            <person name="Matsumoto Y."/>
            <person name="Motooka D."/>
            <person name="Nakamura S."/>
        </authorList>
    </citation>
    <scope>NUCLEOTIDE SEQUENCE</scope>
    <source>
        <strain evidence="1">JCM 6367</strain>
    </source>
</reference>
<dbReference type="EMBL" id="AP022598">
    <property type="protein sequence ID" value="BBY76961.1"/>
    <property type="molecule type" value="Genomic_DNA"/>
</dbReference>
<gene>
    <name evidence="2" type="ORF">MPP7335_04307</name>
    <name evidence="1" type="ORF">MPRF_38600</name>
</gene>
<evidence type="ECO:0008006" key="5">
    <source>
        <dbReference type="Google" id="ProtNLM"/>
    </source>
</evidence>
<dbReference type="RefSeq" id="WP_083146498.1">
    <property type="nucleotide sequence ID" value="NZ_AP022598.1"/>
</dbReference>